<accession>K8X857</accession>
<comment type="caution">
    <text evidence="2">The sequence shown here is derived from an EMBL/GenBank/DDBJ whole genome shotgun (WGS) entry which is preliminary data.</text>
</comment>
<gene>
    <name evidence="2" type="ORF">OOA_02422</name>
</gene>
<organism evidence="2 3">
    <name type="scientific">Providencia burhodogranariea DSM 19968</name>
    <dbReference type="NCBI Taxonomy" id="1141662"/>
    <lineage>
        <taxon>Bacteria</taxon>
        <taxon>Pseudomonadati</taxon>
        <taxon>Pseudomonadota</taxon>
        <taxon>Gammaproteobacteria</taxon>
        <taxon>Enterobacterales</taxon>
        <taxon>Morganellaceae</taxon>
        <taxon>Providencia</taxon>
    </lineage>
</organism>
<keyword evidence="3" id="KW-1185">Reference proteome</keyword>
<dbReference type="AlphaFoldDB" id="K8X857"/>
<dbReference type="Proteomes" id="UP000009336">
    <property type="component" value="Unassembled WGS sequence"/>
</dbReference>
<dbReference type="STRING" id="1141662.OOA_02422"/>
<evidence type="ECO:0000313" key="2">
    <source>
        <dbReference type="EMBL" id="EKT64615.1"/>
    </source>
</evidence>
<evidence type="ECO:0000313" key="3">
    <source>
        <dbReference type="Proteomes" id="UP000009336"/>
    </source>
</evidence>
<keyword evidence="1" id="KW-0175">Coiled coil</keyword>
<dbReference type="HOGENOM" id="CLU_118099_0_0_6"/>
<dbReference type="EMBL" id="AKKL01000007">
    <property type="protein sequence ID" value="EKT64615.1"/>
    <property type="molecule type" value="Genomic_DNA"/>
</dbReference>
<sequence length="200" mass="23110">MFIEIDSSYKLTPQLVFKGDETGIVKKSQIKRYSDANALLIAIENRVQEYQKMIEDNTKKLIEAKQNELNEHIKQLKISAEQQITASKKKWFENADKQLKILLASQEKKLNDAVTDVKRQTEQAVRNRLIKMNQSDSLIKYLIDALHNEINDLEKSLEVVQSHSEQGTLLTIENDECIISINTQELMIELKNCIENITHV</sequence>
<dbReference type="eggNOG" id="ENOG5033TS6">
    <property type="taxonomic scope" value="Bacteria"/>
</dbReference>
<feature type="coiled-coil region" evidence="1">
    <location>
        <begin position="33"/>
        <end position="163"/>
    </location>
</feature>
<proteinExistence type="predicted"/>
<name>K8X857_9GAMM</name>
<protein>
    <submittedName>
        <fullName evidence="2">Uncharacterized protein</fullName>
    </submittedName>
</protein>
<dbReference type="RefSeq" id="WP_008910531.1">
    <property type="nucleotide sequence ID" value="NZ_KB233222.1"/>
</dbReference>
<evidence type="ECO:0000256" key="1">
    <source>
        <dbReference type="SAM" id="Coils"/>
    </source>
</evidence>
<dbReference type="PATRIC" id="fig|1141662.3.peg.488"/>
<reference evidence="2 3" key="1">
    <citation type="journal article" date="2012" name="BMC Genomics">
        <title>Comparative genomics of bacteria in the genus Providencia isolated from wild Drosophila melanogaster.</title>
        <authorList>
            <person name="Galac M.R."/>
            <person name="Lazzaro B.P."/>
        </authorList>
    </citation>
    <scope>NUCLEOTIDE SEQUENCE [LARGE SCALE GENOMIC DNA]</scope>
    <source>
        <strain evidence="2 3">DSM 19968</strain>
    </source>
</reference>